<keyword evidence="3" id="KW-0862">Zinc</keyword>
<dbReference type="GO" id="GO:0061630">
    <property type="term" value="F:ubiquitin protein ligase activity"/>
    <property type="evidence" value="ECO:0007669"/>
    <property type="project" value="TreeGrafter"/>
</dbReference>
<keyword evidence="1" id="KW-0479">Metal-binding</keyword>
<dbReference type="CDD" id="cd16448">
    <property type="entry name" value="RING-H2"/>
    <property type="match status" value="1"/>
</dbReference>
<keyword evidence="8" id="KW-1185">Reference proteome</keyword>
<dbReference type="Proteomes" id="UP001316803">
    <property type="component" value="Unassembled WGS sequence"/>
</dbReference>
<evidence type="ECO:0000313" key="7">
    <source>
        <dbReference type="EMBL" id="KAK5957793.1"/>
    </source>
</evidence>
<dbReference type="EMBL" id="JAKLMC020000002">
    <property type="protein sequence ID" value="KAK5957793.1"/>
    <property type="molecule type" value="Genomic_DNA"/>
</dbReference>
<dbReference type="AlphaFoldDB" id="A0AAN8F6H8"/>
<dbReference type="PANTHER" id="PTHR45969:SF69">
    <property type="entry name" value="FINGER DOMAIN PROTEIN, PUTATIVE (AFU_ORTHOLOGUE AFUA_3G12190)-RELATED"/>
    <property type="match status" value="1"/>
</dbReference>
<dbReference type="PROSITE" id="PS50089">
    <property type="entry name" value="ZF_RING_2"/>
    <property type="match status" value="1"/>
</dbReference>
<comment type="caution">
    <text evidence="7">The sequence shown here is derived from an EMBL/GenBank/DDBJ whole genome shotgun (WGS) entry which is preliminary data.</text>
</comment>
<feature type="compositionally biased region" description="Basic and acidic residues" evidence="5">
    <location>
        <begin position="232"/>
        <end position="250"/>
    </location>
</feature>
<dbReference type="Pfam" id="PF13639">
    <property type="entry name" value="zf-RING_2"/>
    <property type="match status" value="1"/>
</dbReference>
<reference evidence="7 8" key="1">
    <citation type="submission" date="2022-12" db="EMBL/GenBank/DDBJ databases">
        <title>Genomic features and morphological characterization of a novel Knufia sp. strain isolated from spacecraft assembly facility.</title>
        <authorList>
            <person name="Teixeira M."/>
            <person name="Chander A.M."/>
            <person name="Stajich J.E."/>
            <person name="Venkateswaran K."/>
        </authorList>
    </citation>
    <scope>NUCLEOTIDE SEQUENCE [LARGE SCALE GENOMIC DNA]</scope>
    <source>
        <strain evidence="7 8">FJI-L2-BK-P2</strain>
    </source>
</reference>
<evidence type="ECO:0000256" key="4">
    <source>
        <dbReference type="PROSITE-ProRule" id="PRU00175"/>
    </source>
</evidence>
<accession>A0AAN8F6H8</accession>
<dbReference type="GO" id="GO:0008270">
    <property type="term" value="F:zinc ion binding"/>
    <property type="evidence" value="ECO:0007669"/>
    <property type="project" value="UniProtKB-KW"/>
</dbReference>
<evidence type="ECO:0000259" key="6">
    <source>
        <dbReference type="PROSITE" id="PS50089"/>
    </source>
</evidence>
<proteinExistence type="predicted"/>
<evidence type="ECO:0000256" key="5">
    <source>
        <dbReference type="SAM" id="MobiDB-lite"/>
    </source>
</evidence>
<dbReference type="PANTHER" id="PTHR45969">
    <property type="entry name" value="RING ZINC FINGER PROTEIN-RELATED"/>
    <property type="match status" value="1"/>
</dbReference>
<dbReference type="Gene3D" id="3.30.40.10">
    <property type="entry name" value="Zinc/RING finger domain, C3HC4 (zinc finger)"/>
    <property type="match status" value="1"/>
</dbReference>
<sequence>MRPEPETNTDRAGHDPARRTDEGTPYPRRHSNLTGILVTLGTPYRPDETTCPICTEDLEHNEETLTHATDCKTSFHKACLEAWVKEKGRQATCPIDRQPIRPTRLDPSANHASSPLEVPFDVNEVLWESPAPTSFSLRIRLPGTASRELFRARLQVISARSRAEQENDRIRILRNRGIGIQAVIDDIQARDGTSHADNIRLRRLLNEAQHIRSQIGEAQALRSHHLRNLFDHSIRSHERNDRSRSPDRTWRSAHRASGSFESSSTNPRAPQTQPRSRPVDHTEPPIQFSWGLSGPSGTGSIPQQPRGDPYLDDYNEAQWRAHHQSLDPRNPRPASVHDADAEPTVSLAEALVPHQDAFLRLAHSLPPGADRDGYLAMAQASLGTQEPHSRTQHSSSGSLVINNVVQIGTIHNNLAPPVSEHALRNLANGHTWRFPPTAESDPEAEDTAQSATSN</sequence>
<protein>
    <recommendedName>
        <fullName evidence="6">RING-type domain-containing protein</fullName>
    </recommendedName>
</protein>
<evidence type="ECO:0000256" key="1">
    <source>
        <dbReference type="ARBA" id="ARBA00022723"/>
    </source>
</evidence>
<dbReference type="InterPro" id="IPR001841">
    <property type="entry name" value="Znf_RING"/>
</dbReference>
<feature type="compositionally biased region" description="Polar residues" evidence="5">
    <location>
        <begin position="259"/>
        <end position="275"/>
    </location>
</feature>
<evidence type="ECO:0000256" key="3">
    <source>
        <dbReference type="ARBA" id="ARBA00022833"/>
    </source>
</evidence>
<feature type="compositionally biased region" description="Basic and acidic residues" evidence="5">
    <location>
        <begin position="1"/>
        <end position="22"/>
    </location>
</feature>
<feature type="domain" description="RING-type" evidence="6">
    <location>
        <begin position="51"/>
        <end position="97"/>
    </location>
</feature>
<organism evidence="7 8">
    <name type="scientific">Knufia fluminis</name>
    <dbReference type="NCBI Taxonomy" id="191047"/>
    <lineage>
        <taxon>Eukaryota</taxon>
        <taxon>Fungi</taxon>
        <taxon>Dikarya</taxon>
        <taxon>Ascomycota</taxon>
        <taxon>Pezizomycotina</taxon>
        <taxon>Eurotiomycetes</taxon>
        <taxon>Chaetothyriomycetidae</taxon>
        <taxon>Chaetothyriales</taxon>
        <taxon>Trichomeriaceae</taxon>
        <taxon>Knufia</taxon>
    </lineage>
</organism>
<gene>
    <name evidence="7" type="ORF">OHC33_000982</name>
</gene>
<evidence type="ECO:0000313" key="8">
    <source>
        <dbReference type="Proteomes" id="UP001316803"/>
    </source>
</evidence>
<feature type="region of interest" description="Disordered" evidence="5">
    <location>
        <begin position="430"/>
        <end position="454"/>
    </location>
</feature>
<dbReference type="InterPro" id="IPR013083">
    <property type="entry name" value="Znf_RING/FYVE/PHD"/>
</dbReference>
<feature type="region of interest" description="Disordered" evidence="5">
    <location>
        <begin position="232"/>
        <end position="312"/>
    </location>
</feature>
<name>A0AAN8F6H8_9EURO</name>
<evidence type="ECO:0000256" key="2">
    <source>
        <dbReference type="ARBA" id="ARBA00022771"/>
    </source>
</evidence>
<keyword evidence="2 4" id="KW-0863">Zinc-finger</keyword>
<dbReference type="SUPFAM" id="SSF57850">
    <property type="entry name" value="RING/U-box"/>
    <property type="match status" value="1"/>
</dbReference>
<feature type="region of interest" description="Disordered" evidence="5">
    <location>
        <begin position="1"/>
        <end position="31"/>
    </location>
</feature>
<dbReference type="GO" id="GO:0016567">
    <property type="term" value="P:protein ubiquitination"/>
    <property type="evidence" value="ECO:0007669"/>
    <property type="project" value="TreeGrafter"/>
</dbReference>